<evidence type="ECO:0000313" key="5">
    <source>
        <dbReference type="EMBL" id="CAA9338779.1"/>
    </source>
</evidence>
<dbReference type="GO" id="GO:0009254">
    <property type="term" value="P:peptidoglycan turnover"/>
    <property type="evidence" value="ECO:0007669"/>
    <property type="project" value="TreeGrafter"/>
</dbReference>
<dbReference type="AlphaFoldDB" id="A0A6J4LRD6"/>
<dbReference type="InterPro" id="IPR050226">
    <property type="entry name" value="NagZ_Beta-hexosaminidase"/>
</dbReference>
<dbReference type="SUPFAM" id="SSF51445">
    <property type="entry name" value="(Trans)glycosidases"/>
    <property type="match status" value="1"/>
</dbReference>
<sequence length="218" mass="22615">SRAAAETLRASGVSVTLAPVADVPTVAGAALAGRAFSNDPAQAARAVGDAVRGFREGGIAPTAKHFPGLGGSTINTDDAPADVEGRPDLAPFAAAVEAEVPLVMLSHARYPALDAERIASQSRPIVEGLLREELGFRGVAVTDSMEAAASTATGTLEVTAERSVRAGVDLLLTTGRGSYLRIYRRLERAARRSPAFAARVREASERVRALQSGFAARP</sequence>
<keyword evidence="2 5" id="KW-0378">Hydrolase</keyword>
<dbReference type="InterPro" id="IPR017853">
    <property type="entry name" value="GH"/>
</dbReference>
<evidence type="ECO:0000259" key="4">
    <source>
        <dbReference type="Pfam" id="PF00933"/>
    </source>
</evidence>
<evidence type="ECO:0000256" key="1">
    <source>
        <dbReference type="ARBA" id="ARBA00005336"/>
    </source>
</evidence>
<dbReference type="Gene3D" id="3.20.20.300">
    <property type="entry name" value="Glycoside hydrolase, family 3, N-terminal domain"/>
    <property type="match status" value="1"/>
</dbReference>
<dbReference type="InterPro" id="IPR036962">
    <property type="entry name" value="Glyco_hydro_3_N_sf"/>
</dbReference>
<evidence type="ECO:0000256" key="3">
    <source>
        <dbReference type="ARBA" id="ARBA00023295"/>
    </source>
</evidence>
<evidence type="ECO:0000256" key="2">
    <source>
        <dbReference type="ARBA" id="ARBA00022801"/>
    </source>
</evidence>
<gene>
    <name evidence="5" type="ORF">AVDCRST_MAG40-2295</name>
</gene>
<feature type="domain" description="Glycoside hydrolase family 3 N-terminal" evidence="4">
    <location>
        <begin position="3"/>
        <end position="208"/>
    </location>
</feature>
<keyword evidence="3 5" id="KW-0326">Glycosidase</keyword>
<feature type="non-terminal residue" evidence="5">
    <location>
        <position position="1"/>
    </location>
</feature>
<name>A0A6J4LRD6_9BACT</name>
<dbReference type="GO" id="GO:0004563">
    <property type="term" value="F:beta-N-acetylhexosaminidase activity"/>
    <property type="evidence" value="ECO:0007669"/>
    <property type="project" value="UniProtKB-EC"/>
</dbReference>
<dbReference type="PANTHER" id="PTHR30480:SF16">
    <property type="entry name" value="GLYCOSIDE HYDROLASE FAMILY 3 DOMAIN PROTEIN"/>
    <property type="match status" value="1"/>
</dbReference>
<proteinExistence type="inferred from homology"/>
<dbReference type="InterPro" id="IPR001764">
    <property type="entry name" value="Glyco_hydro_3_N"/>
</dbReference>
<dbReference type="GO" id="GO:0005975">
    <property type="term" value="P:carbohydrate metabolic process"/>
    <property type="evidence" value="ECO:0007669"/>
    <property type="project" value="InterPro"/>
</dbReference>
<accession>A0A6J4LRD6</accession>
<dbReference type="Pfam" id="PF00933">
    <property type="entry name" value="Glyco_hydro_3"/>
    <property type="match status" value="1"/>
</dbReference>
<dbReference type="EC" id="3.2.1.52" evidence="5"/>
<dbReference type="PANTHER" id="PTHR30480">
    <property type="entry name" value="BETA-HEXOSAMINIDASE-RELATED"/>
    <property type="match status" value="1"/>
</dbReference>
<dbReference type="EMBL" id="CADCTX010000668">
    <property type="protein sequence ID" value="CAA9338779.1"/>
    <property type="molecule type" value="Genomic_DNA"/>
</dbReference>
<comment type="similarity">
    <text evidence="1">Belongs to the glycosyl hydrolase 3 family.</text>
</comment>
<organism evidence="5">
    <name type="scientific">uncultured Gemmatimonadaceae bacterium</name>
    <dbReference type="NCBI Taxonomy" id="246130"/>
    <lineage>
        <taxon>Bacteria</taxon>
        <taxon>Pseudomonadati</taxon>
        <taxon>Gemmatimonadota</taxon>
        <taxon>Gemmatimonadia</taxon>
        <taxon>Gemmatimonadales</taxon>
        <taxon>Gemmatimonadaceae</taxon>
        <taxon>environmental samples</taxon>
    </lineage>
</organism>
<reference evidence="5" key="1">
    <citation type="submission" date="2020-02" db="EMBL/GenBank/DDBJ databases">
        <authorList>
            <person name="Meier V. D."/>
        </authorList>
    </citation>
    <scope>NUCLEOTIDE SEQUENCE</scope>
    <source>
        <strain evidence="5">AVDCRST_MAG40</strain>
    </source>
</reference>
<protein>
    <submittedName>
        <fullName evidence="5">GH3</fullName>
        <ecNumber evidence="5">3.2.1.52</ecNumber>
    </submittedName>
</protein>